<feature type="binding site" evidence="10">
    <location>
        <position position="355"/>
    </location>
    <ligand>
        <name>coenzyme F420-(gamma-Glu)n</name>
        <dbReference type="ChEBI" id="CHEBI:133980"/>
    </ligand>
</feature>
<protein>
    <recommendedName>
        <fullName evidence="10">Bifunctional F420 biosynthesis protein FbiB</fullName>
    </recommendedName>
    <domain>
        <recommendedName>
            <fullName evidence="10">Coenzyme F420:L-glutamate ligase</fullName>
            <ecNumber evidence="10">6.3.2.31</ecNumber>
            <ecNumber evidence="10">6.3.2.34</ecNumber>
        </recommendedName>
        <alternativeName>
            <fullName evidence="10">Coenzyme F420-0:L-glutamate ligase</fullName>
        </alternativeName>
        <alternativeName>
            <fullName evidence="10">Coenzyme F420-1:gamma-L-glutamate ligase</fullName>
        </alternativeName>
    </domain>
    <domain>
        <recommendedName>
            <fullName evidence="10">Dehydro-coenzyme F420-0 reductase</fullName>
            <ecNumber evidence="10">1.3.8.17</ecNumber>
        </recommendedName>
    </domain>
</protein>
<dbReference type="EC" id="1.3.8.17" evidence="10"/>
<keyword evidence="4 10" id="KW-0460">Magnesium</keyword>
<keyword evidence="2 10" id="KW-0479">Metal-binding</keyword>
<dbReference type="SUPFAM" id="SSF144010">
    <property type="entry name" value="CofE-like"/>
    <property type="match status" value="1"/>
</dbReference>
<keyword evidence="8 10" id="KW-0464">Manganese</keyword>
<dbReference type="HAMAP" id="MF_01259">
    <property type="entry name" value="F420_ligase_FbiB"/>
    <property type="match status" value="1"/>
</dbReference>
<dbReference type="NCBIfam" id="TIGR03553">
    <property type="entry name" value="F420_FbiB_CTERM"/>
    <property type="match status" value="1"/>
</dbReference>
<feature type="binding site" evidence="10">
    <location>
        <position position="78"/>
    </location>
    <ligand>
        <name>GTP</name>
        <dbReference type="ChEBI" id="CHEBI:37565"/>
    </ligand>
</feature>
<gene>
    <name evidence="10" type="primary">fbiB</name>
    <name evidence="14" type="ORF">G4Z16_21465</name>
</gene>
<dbReference type="FunFam" id="3.40.109.10:FF:000009">
    <property type="entry name" value="Coenzyme F420:L-glutamate ligase"/>
    <property type="match status" value="1"/>
</dbReference>
<comment type="similarity">
    <text evidence="10">In the N-terminal section; belongs to the CofE family.</text>
</comment>
<evidence type="ECO:0000256" key="8">
    <source>
        <dbReference type="ARBA" id="ARBA00023211"/>
    </source>
</evidence>
<keyword evidence="7 10" id="KW-0342">GTP-binding</keyword>
<feature type="binding site" evidence="10">
    <location>
        <position position="323"/>
    </location>
    <ligand>
        <name>FMN</name>
        <dbReference type="ChEBI" id="CHEBI:58210"/>
    </ligand>
</feature>
<feature type="binding site" evidence="10">
    <location>
        <position position="471"/>
    </location>
    <ligand>
        <name>FMN</name>
        <dbReference type="ChEBI" id="CHEBI:58210"/>
    </ligand>
</feature>
<dbReference type="Pfam" id="PF00881">
    <property type="entry name" value="Nitroreductase"/>
    <property type="match status" value="1"/>
</dbReference>
<dbReference type="EC" id="6.3.2.34" evidence="10"/>
<dbReference type="GO" id="GO:0052890">
    <property type="term" value="F:oxidoreductase activity, acting on the CH-CH group of donors, with a flavin as acceptor"/>
    <property type="evidence" value="ECO:0007669"/>
    <property type="project" value="UniProtKB-UniRule"/>
</dbReference>
<evidence type="ECO:0000256" key="6">
    <source>
        <dbReference type="ARBA" id="ARBA00023002"/>
    </source>
</evidence>
<evidence type="ECO:0000313" key="15">
    <source>
        <dbReference type="Proteomes" id="UP000595046"/>
    </source>
</evidence>
<feature type="compositionally biased region" description="Basic and acidic residues" evidence="11">
    <location>
        <begin position="472"/>
        <end position="483"/>
    </location>
</feature>
<dbReference type="InterPro" id="IPR000415">
    <property type="entry name" value="Nitroreductase-like"/>
</dbReference>
<dbReference type="InterPro" id="IPR023661">
    <property type="entry name" value="FbiB"/>
</dbReference>
<evidence type="ECO:0000256" key="3">
    <source>
        <dbReference type="ARBA" id="ARBA00022741"/>
    </source>
</evidence>
<evidence type="ECO:0000256" key="2">
    <source>
        <dbReference type="ARBA" id="ARBA00022723"/>
    </source>
</evidence>
<dbReference type="RefSeq" id="WP_197352334.1">
    <property type="nucleotide sequence ID" value="NZ_CP048882.1"/>
</dbReference>
<evidence type="ECO:0000256" key="1">
    <source>
        <dbReference type="ARBA" id="ARBA00022598"/>
    </source>
</evidence>
<comment type="caution">
    <text evidence="10">Lacks conserved residue(s) required for the propagation of feature annotation.</text>
</comment>
<feature type="domain" description="Nitroreductase" evidence="12">
    <location>
        <begin position="295"/>
        <end position="463"/>
    </location>
</feature>
<evidence type="ECO:0000259" key="12">
    <source>
        <dbReference type="Pfam" id="PF00881"/>
    </source>
</evidence>
<feature type="binding site" evidence="10">
    <location>
        <position position="129"/>
    </location>
    <ligand>
        <name>a divalent metal cation</name>
        <dbReference type="ChEBI" id="CHEBI:60240"/>
        <label>1</label>
    </ligand>
</feature>
<keyword evidence="9 10" id="KW-0511">Multifunctional enzyme</keyword>
<keyword evidence="15" id="KW-1185">Reference proteome</keyword>
<feature type="binding site" evidence="10">
    <location>
        <position position="170"/>
    </location>
    <ligand>
        <name>a divalent metal cation</name>
        <dbReference type="ChEBI" id="CHEBI:60240"/>
        <label>1</label>
    </ligand>
</feature>
<keyword evidence="1 10" id="KW-0436">Ligase</keyword>
<feature type="binding site" evidence="10">
    <location>
        <position position="434"/>
    </location>
    <ligand>
        <name>FMN</name>
        <dbReference type="ChEBI" id="CHEBI:58210"/>
    </ligand>
</feature>
<dbReference type="NCBIfam" id="TIGR01916">
    <property type="entry name" value="F420_cofE"/>
    <property type="match status" value="1"/>
</dbReference>
<comment type="catalytic activity">
    <reaction evidence="10">
        <text>oxidized coenzyme F420-1 + GTP + L-glutamate = oxidized coenzyme F420-2 + GDP + phosphate + H(+)</text>
        <dbReference type="Rhea" id="RHEA:30523"/>
        <dbReference type="ChEBI" id="CHEBI:15378"/>
        <dbReference type="ChEBI" id="CHEBI:29985"/>
        <dbReference type="ChEBI" id="CHEBI:37565"/>
        <dbReference type="ChEBI" id="CHEBI:43474"/>
        <dbReference type="ChEBI" id="CHEBI:57922"/>
        <dbReference type="ChEBI" id="CHEBI:58189"/>
        <dbReference type="ChEBI" id="CHEBI:59920"/>
        <dbReference type="EC" id="6.3.2.34"/>
    </reaction>
</comment>
<evidence type="ECO:0000256" key="9">
    <source>
        <dbReference type="ARBA" id="ARBA00023268"/>
    </source>
</evidence>
<comment type="cofactor">
    <cofactor evidence="10">
        <name>Mg(2+)</name>
        <dbReference type="ChEBI" id="CHEBI:18420"/>
    </cofactor>
    <cofactor evidence="10">
        <name>Mn(2+)</name>
        <dbReference type="ChEBI" id="CHEBI:29035"/>
    </cofactor>
    <text evidence="10">Binds 2 divalent metal cations per subunit. The ions could be magnesium and/or manganese.</text>
</comment>
<dbReference type="InterPro" id="IPR002847">
    <property type="entry name" value="F420-0_gamma-glut_ligase-dom"/>
</dbReference>
<dbReference type="SUPFAM" id="SSF55469">
    <property type="entry name" value="FMN-dependent nitroreductase-like"/>
    <property type="match status" value="1"/>
</dbReference>
<dbReference type="Gene3D" id="3.30.1330.100">
    <property type="entry name" value="CofE-like"/>
    <property type="match status" value="2"/>
</dbReference>
<dbReference type="NCBIfam" id="NF009810">
    <property type="entry name" value="PRK13294.1"/>
    <property type="match status" value="1"/>
</dbReference>
<dbReference type="InterPro" id="IPR019943">
    <property type="entry name" value="F420_FbiB_C"/>
</dbReference>
<dbReference type="Gene3D" id="3.40.109.10">
    <property type="entry name" value="NADH Oxidase"/>
    <property type="match status" value="1"/>
</dbReference>
<dbReference type="AlphaFoldDB" id="A0A7T1T8V0"/>
<dbReference type="KEGG" id="sbat:G4Z16_21465"/>
<keyword evidence="5 10" id="KW-0630">Potassium</keyword>
<dbReference type="GO" id="GO:0052619">
    <property type="term" value="F:coenzyme F420-1:gamma-L-glutamate ligase activity"/>
    <property type="evidence" value="ECO:0007669"/>
    <property type="project" value="UniProtKB-UniRule"/>
</dbReference>
<dbReference type="GO" id="GO:0052618">
    <property type="term" value="F:coenzyme F420-0:L-glutamate ligase activity"/>
    <property type="evidence" value="ECO:0007669"/>
    <property type="project" value="UniProtKB-UniRule"/>
</dbReference>
<evidence type="ECO:0000256" key="5">
    <source>
        <dbReference type="ARBA" id="ARBA00022958"/>
    </source>
</evidence>
<dbReference type="PANTHER" id="PTHR47917">
    <property type="match status" value="1"/>
</dbReference>
<dbReference type="Pfam" id="PF01996">
    <property type="entry name" value="F420_ligase"/>
    <property type="match status" value="1"/>
</dbReference>
<dbReference type="InterPro" id="IPR008225">
    <property type="entry name" value="F420-0_g-glutamyl_ligase"/>
</dbReference>
<dbReference type="Proteomes" id="UP000595046">
    <property type="component" value="Chromosome"/>
</dbReference>
<proteinExistence type="inferred from homology"/>
<dbReference type="GO" id="GO:0052645">
    <property type="term" value="P:F420-0 metabolic process"/>
    <property type="evidence" value="ECO:0007669"/>
    <property type="project" value="UniProtKB-UniRule"/>
</dbReference>
<dbReference type="GO" id="GO:0046872">
    <property type="term" value="F:metal ion binding"/>
    <property type="evidence" value="ECO:0007669"/>
    <property type="project" value="UniProtKB-KW"/>
</dbReference>
<name>A0A7T1T8V0_9ACTN</name>
<dbReference type="GO" id="GO:0005525">
    <property type="term" value="F:GTP binding"/>
    <property type="evidence" value="ECO:0007669"/>
    <property type="project" value="UniProtKB-KW"/>
</dbReference>
<evidence type="ECO:0000313" key="14">
    <source>
        <dbReference type="EMBL" id="QPP08541.1"/>
    </source>
</evidence>
<dbReference type="UniPathway" id="UPA00071"/>
<feature type="binding site" evidence="10">
    <location>
        <begin position="29"/>
        <end position="32"/>
    </location>
    <ligand>
        <name>GTP</name>
        <dbReference type="ChEBI" id="CHEBI:37565"/>
    </ligand>
</feature>
<comment type="catalytic activity">
    <reaction evidence="10">
        <text>oxidized coenzyme F420-0 + GTP + L-glutamate = oxidized coenzyme F420-1 + GDP + phosphate + H(+)</text>
        <dbReference type="Rhea" id="RHEA:30555"/>
        <dbReference type="ChEBI" id="CHEBI:15378"/>
        <dbReference type="ChEBI" id="CHEBI:29985"/>
        <dbReference type="ChEBI" id="CHEBI:37565"/>
        <dbReference type="ChEBI" id="CHEBI:43474"/>
        <dbReference type="ChEBI" id="CHEBI:58189"/>
        <dbReference type="ChEBI" id="CHEBI:59907"/>
        <dbReference type="ChEBI" id="CHEBI:59920"/>
        <dbReference type="EC" id="6.3.2.31"/>
    </reaction>
</comment>
<keyword evidence="3 10" id="KW-0547">Nucleotide-binding</keyword>
<reference evidence="15" key="1">
    <citation type="submission" date="2020-02" db="EMBL/GenBank/DDBJ databases">
        <title>Streptomyces sp. ASO4wet.</title>
        <authorList>
            <person name="Risdian C."/>
            <person name="Landwehr W."/>
            <person name="Schupp P."/>
            <person name="Wink J."/>
        </authorList>
    </citation>
    <scope>NUCLEOTIDE SEQUENCE [LARGE SCALE GENOMIC DNA]</scope>
    <source>
        <strain evidence="15">ASO4wet</strain>
    </source>
</reference>
<comment type="pathway">
    <text evidence="10">Cofactor biosynthesis; coenzyme F420 biosynthesis.</text>
</comment>
<dbReference type="EMBL" id="CP048882">
    <property type="protein sequence ID" value="QPP08541.1"/>
    <property type="molecule type" value="Genomic_DNA"/>
</dbReference>
<dbReference type="EC" id="6.3.2.31" evidence="10"/>
<feature type="region of interest" description="Disordered" evidence="11">
    <location>
        <begin position="464"/>
        <end position="483"/>
    </location>
</feature>
<evidence type="ECO:0000256" key="10">
    <source>
        <dbReference type="HAMAP-Rule" id="MF_01259"/>
    </source>
</evidence>
<sequence length="483" mass="50535">MTKGTGGARTGLDGGRRAPAYQVWALPGIPEVRPGDDLVKLIVDAVTGPEEPAEAAGETADGPGTPGLADGDVLVVTSKIVSKAEGRVVRADDREAAIDAETVRIVARRGPARIVESRHGFVMAAAGVDASNTPKGTVLLLPEDPDASALRIREGMRDALGIDVGVVVTDTFGRPWREGQTDVAIGASGVRVLEDLRGGVDTFGNPLGVTVTAVGDELAAAGELVKGKADGLPVAVVRGLPQHVLEPGDFADSADPAGSAGTAGATSARALVRDAAQDMFRLGTSEAVREALALRRTVREFTSEPVDGGAVRRAVDAAVTAPAPHHTTPWRFVLLESPESRLRLLDAMREQWIADLRADGKSEESIAKRVRRGDVLRDAPFLVVPCLVADGSHDYPDARRSAAEREMFVVACGAGIQNFLVALAGEQLGSAWVSSTMFCRDVVRDVLGLPGDWDPMGAVAVGHAAAPPRQRPPRDGGDFVEVR</sequence>
<feature type="domain" description="Coenzyme F420:L-glutamate ligase-like" evidence="13">
    <location>
        <begin position="29"/>
        <end position="239"/>
    </location>
</feature>
<evidence type="ECO:0000256" key="11">
    <source>
        <dbReference type="SAM" id="MobiDB-lite"/>
    </source>
</evidence>
<comment type="catalytic activity">
    <reaction evidence="10">
        <text>oxidized coenzyme F420-0 + FMN + H(+) = dehydro coenzyme F420-0 + FMNH2</text>
        <dbReference type="Rhea" id="RHEA:60360"/>
        <dbReference type="ChEBI" id="CHEBI:15378"/>
        <dbReference type="ChEBI" id="CHEBI:57618"/>
        <dbReference type="ChEBI" id="CHEBI:58210"/>
        <dbReference type="ChEBI" id="CHEBI:59907"/>
        <dbReference type="ChEBI" id="CHEBI:143705"/>
        <dbReference type="EC" id="1.3.8.17"/>
    </reaction>
</comment>
<evidence type="ECO:0000256" key="7">
    <source>
        <dbReference type="ARBA" id="ARBA00023134"/>
    </source>
</evidence>
<feature type="binding site" evidence="10">
    <location>
        <position position="171"/>
    </location>
    <ligand>
        <name>a divalent metal cation</name>
        <dbReference type="ChEBI" id="CHEBI:60240"/>
        <label>2</label>
    </ligand>
</feature>
<feature type="binding site" evidence="10">
    <location>
        <position position="83"/>
    </location>
    <ligand>
        <name>GTP</name>
        <dbReference type="ChEBI" id="CHEBI:37565"/>
    </ligand>
</feature>
<comment type="function">
    <text evidence="10">Bifunctional enzyme that catalyzes the GTP-dependent successive addition of two or more gamma-linked L-glutamates to the L-lactyl phosphodiester of 7,8-didemethyl-8-hydroxy-5-deazariboflavin (F420-0) to form polyglutamated F420 derivatives, and the FMNH2-dependent reduction of dehydro-F420-0 to form F420-0.</text>
</comment>
<feature type="binding site" evidence="10">
    <location>
        <position position="132"/>
    </location>
    <ligand>
        <name>GTP</name>
        <dbReference type="ChEBI" id="CHEBI:37565"/>
    </ligand>
</feature>
<organism evidence="14 15">
    <name type="scientific">Streptomyces bathyalis</name>
    <dbReference type="NCBI Taxonomy" id="2710756"/>
    <lineage>
        <taxon>Bacteria</taxon>
        <taxon>Bacillati</taxon>
        <taxon>Actinomycetota</taxon>
        <taxon>Actinomycetes</taxon>
        <taxon>Kitasatosporales</taxon>
        <taxon>Streptomycetaceae</taxon>
        <taxon>Streptomyces</taxon>
    </lineage>
</organism>
<comment type="cofactor">
    <cofactor evidence="10">
        <name>K(+)</name>
        <dbReference type="ChEBI" id="CHEBI:29103"/>
    </cofactor>
    <text evidence="10">Monovalent cation. The ion could be potassium.</text>
</comment>
<feature type="region of interest" description="Coenzyme F420:L-glutamate ligase" evidence="10">
    <location>
        <begin position="1"/>
        <end position="283"/>
    </location>
</feature>
<accession>A0A7T1T8V0</accession>
<evidence type="ECO:0000259" key="13">
    <source>
        <dbReference type="Pfam" id="PF01996"/>
    </source>
</evidence>
<dbReference type="InterPro" id="IPR029479">
    <property type="entry name" value="Nitroreductase"/>
</dbReference>
<feature type="region of interest" description="Dehydro-coenzyme F420-0 reductase" evidence="10">
    <location>
        <begin position="284"/>
        <end position="483"/>
    </location>
</feature>
<evidence type="ECO:0000256" key="4">
    <source>
        <dbReference type="ARBA" id="ARBA00022842"/>
    </source>
</evidence>
<dbReference type="PANTHER" id="PTHR47917:SF1">
    <property type="entry name" value="COENZYME F420:L-GLUTAMATE LIGASE"/>
    <property type="match status" value="1"/>
</dbReference>
<keyword evidence="6 10" id="KW-0560">Oxidoreductase</keyword>